<dbReference type="EMBL" id="SJDU01000187">
    <property type="protein sequence ID" value="TKZ34800.1"/>
    <property type="molecule type" value="Genomic_DNA"/>
</dbReference>
<comment type="caution">
    <text evidence="1">The sequence shown here is derived from an EMBL/GenBank/DDBJ whole genome shotgun (WGS) entry which is preliminary data.</text>
</comment>
<keyword evidence="2" id="KW-1185">Reference proteome</keyword>
<dbReference type="Proteomes" id="UP000310168">
    <property type="component" value="Unassembled WGS sequence"/>
</dbReference>
<dbReference type="NCBIfam" id="TIGR01784">
    <property type="entry name" value="T_den_put_tspse"/>
    <property type="match status" value="1"/>
</dbReference>
<protein>
    <submittedName>
        <fullName evidence="1">Rpn family recombination-promoting nuclease/putative transposase</fullName>
    </submittedName>
</protein>
<dbReference type="PANTHER" id="PTHR41317:SF1">
    <property type="entry name" value="PD-(D_E)XK NUCLEASE FAMILY TRANSPOSASE"/>
    <property type="match status" value="1"/>
</dbReference>
<evidence type="ECO:0000313" key="2">
    <source>
        <dbReference type="Proteomes" id="UP000310168"/>
    </source>
</evidence>
<feature type="non-terminal residue" evidence="1">
    <location>
        <position position="183"/>
    </location>
</feature>
<dbReference type="Pfam" id="PF12784">
    <property type="entry name" value="PDDEXK_2"/>
    <property type="match status" value="1"/>
</dbReference>
<accession>A0ABY2TQ95</accession>
<dbReference type="PANTHER" id="PTHR41317">
    <property type="entry name" value="PD-(D_E)XK NUCLEASE FAMILY TRANSPOSASE"/>
    <property type="match status" value="1"/>
</dbReference>
<gene>
    <name evidence="1" type="ORF">EZH24_07570</name>
</gene>
<evidence type="ECO:0000313" key="1">
    <source>
        <dbReference type="EMBL" id="TKZ34800.1"/>
    </source>
</evidence>
<dbReference type="RefSeq" id="WP_137998513.1">
    <property type="nucleotide sequence ID" value="NZ_SJDU01000187.1"/>
</dbReference>
<organism evidence="1 2">
    <name type="scientific">Brachyspira catarrhinii</name>
    <dbReference type="NCBI Taxonomy" id="2528966"/>
    <lineage>
        <taxon>Bacteria</taxon>
        <taxon>Pseudomonadati</taxon>
        <taxon>Spirochaetota</taxon>
        <taxon>Spirochaetia</taxon>
        <taxon>Brachyspirales</taxon>
        <taxon>Brachyspiraceae</taxon>
        <taxon>Brachyspira</taxon>
    </lineage>
</organism>
<dbReference type="InterPro" id="IPR010106">
    <property type="entry name" value="RpnA"/>
</dbReference>
<sequence>MLEKDFKVLNDYFMRYLLSKEDSQNILKDLINSVRIDAGQEGFEEVTILNTFNLKESINGKETIVDVRAKTKNGETVIIEIQRVGNKSFIYRGLYYWAKSYTANLKAKNKYEDLNPVISINILDFNLTENKDKPHSCYFIKEFDTNEILTNHFEMHFLELKKFNEKSKLYEPLADWFKFLNIK</sequence>
<reference evidence="1 2" key="1">
    <citation type="journal article" date="2019" name="Anaerobe">
        <title>Brachyspira catarrhinii sp. nov., an anaerobic intestinal spirochaete isolated from vervet monkeys may have been misidentified as Brachyspira aalborgi in previous studies.</title>
        <authorList>
            <person name="Phillips N.D."/>
            <person name="La T."/>
            <person name="Hampson D.J."/>
        </authorList>
    </citation>
    <scope>NUCLEOTIDE SEQUENCE [LARGE SCALE GENOMIC DNA]</scope>
    <source>
        <strain evidence="1 2">Z12</strain>
    </source>
</reference>
<proteinExistence type="predicted"/>
<name>A0ABY2TQ95_9SPIR</name>